<gene>
    <name evidence="1" type="ORF">NUW54_g10649</name>
</gene>
<reference evidence="1" key="1">
    <citation type="submission" date="2022-08" db="EMBL/GenBank/DDBJ databases">
        <title>Genome Sequence of Pycnoporus sanguineus.</title>
        <authorList>
            <person name="Buettner E."/>
        </authorList>
    </citation>
    <scope>NUCLEOTIDE SEQUENCE</scope>
    <source>
        <strain evidence="1">CG-C14</strain>
    </source>
</reference>
<sequence length="382" mass="40382">MECSANDAADPGLLTNKRPCSTSQNVPALCLIRQLSTTPAAKHDPAAIAEGPRFRMIENDSTLHSSTIVGWSLWFSAARPDSECSRGLWRTAARVGLLLGVAISSLSSVPAAGDAMHAPHRGRINAAPSFSPQRAARHPSVLRTRATAGRRESVPIRPIHCPSPAAGLCIHQRDLLSAASKLPMRCAPCRPFALRVARGLDPLAPTAASPRIPSAARLSVQLPLLLVRMHFQQHVLASMIPPSNLAINLIHTPPSLSVVQSRASGSGPCPLGRHTHPASSSLCDNRSHPHFRTAPARANHDVRPLRAQTCGRASRHLVNLTATVMHASPECDDDSLGRRRRGFQDHPGDGGGGTGGGQWVVGGGVRALHSARRPPTGASAKA</sequence>
<accession>A0ACC1NWJ9</accession>
<comment type="caution">
    <text evidence="1">The sequence shown here is derived from an EMBL/GenBank/DDBJ whole genome shotgun (WGS) entry which is preliminary data.</text>
</comment>
<evidence type="ECO:0000313" key="1">
    <source>
        <dbReference type="EMBL" id="KAJ2983320.1"/>
    </source>
</evidence>
<proteinExistence type="predicted"/>
<protein>
    <submittedName>
        <fullName evidence="1">Uncharacterized protein</fullName>
    </submittedName>
</protein>
<evidence type="ECO:0000313" key="2">
    <source>
        <dbReference type="Proteomes" id="UP001144978"/>
    </source>
</evidence>
<dbReference type="EMBL" id="JANSHE010003900">
    <property type="protein sequence ID" value="KAJ2983320.1"/>
    <property type="molecule type" value="Genomic_DNA"/>
</dbReference>
<keyword evidence="2" id="KW-1185">Reference proteome</keyword>
<dbReference type="Proteomes" id="UP001144978">
    <property type="component" value="Unassembled WGS sequence"/>
</dbReference>
<name>A0ACC1NWJ9_9APHY</name>
<organism evidence="1 2">
    <name type="scientific">Trametes sanguinea</name>
    <dbReference type="NCBI Taxonomy" id="158606"/>
    <lineage>
        <taxon>Eukaryota</taxon>
        <taxon>Fungi</taxon>
        <taxon>Dikarya</taxon>
        <taxon>Basidiomycota</taxon>
        <taxon>Agaricomycotina</taxon>
        <taxon>Agaricomycetes</taxon>
        <taxon>Polyporales</taxon>
        <taxon>Polyporaceae</taxon>
        <taxon>Trametes</taxon>
    </lineage>
</organism>